<evidence type="ECO:0000313" key="2">
    <source>
        <dbReference type="Proteomes" id="UP001497680"/>
    </source>
</evidence>
<protein>
    <submittedName>
        <fullName evidence="1">HET-domain-containing protein</fullName>
    </submittedName>
</protein>
<comment type="caution">
    <text evidence="1">The sequence shown here is derived from an EMBL/GenBank/DDBJ whole genome shotgun (WGS) entry which is preliminary data.</text>
</comment>
<proteinExistence type="predicted"/>
<sequence>MKALSILRTIKASTKSRLSFKPSREDEVNSQSEQIRDGNHSQLKRFNLCERCKPWSPIDIHSIIYGGVVNTGFRPIRADVSVEQLTRTPQCSICAAVLEAYYERSQEFPSLQSWPPNDIIITITGPLYIDQGREQYRIESPRQADYSDPNFIFMRVCIKLEVKCLPCKYLEGDSKEERVKEQRNQVATTTSDTREPPSGFTITPQFRMKYTKGKTPVLCGLEWWETPYFDIQLLRNWLKYCGDAHGTQCVARAGGVDPLPEGFRVIDTQNMSVIQPVGYIRFVALSYMWACDPNGNVQLEQSNVDTLKLPGSLEKVTIPGIITDSITLCRDLGERYLWVDRLCIIQDDEVTKPAQITAMDRIYSLATFTIIAALNTRDGVGLPGVCGRPRHPRASVWSHPHNADVEGTGIDLDDLIRNVVGDSLWNKRGWTFQERLLSKRRLYITESQVIFECYENQAAELLTWSPPAACGRPDGVDLLARNDDPEEVNSVTDINSRFELQKATAIPSFYERGRYNNNSFVFKETVLIQDYCRWVENYSSRQLSYGSDILNAFAGVGSSLAVAWNSKMLYGMPEKYLSVCLLWNSTSTGGRGGDIPSWSWASSLAPIDYTWHCEFHDKDLFQIASLVYYHYQDPSQGLRKLDVQERWMQHEITIEELAKRNELPPLQRKNTPEKWRTDKYWKECPQNPWETFKHLALSPDACNIAAMLPGSLVFNTTVASLEIDHLHYTEEGTPKEYGVFNAGLRNKQGEGVGTLSQMEFRWVEARRSTEGNRKYFDFIVLSGELEKWGRRKWQYLLDQCEDTWLLDVMLVERLPCKPFVARRVAVGTVKLRMWKDCEPRWETVVLC</sequence>
<accession>A0ACC0CV42</accession>
<reference evidence="1 2" key="1">
    <citation type="journal article" date="2022" name="New Phytol.">
        <title>Ecological generalism drives hyperdiversity of secondary metabolite gene clusters in xylarialean endophytes.</title>
        <authorList>
            <person name="Franco M.E.E."/>
            <person name="Wisecaver J.H."/>
            <person name="Arnold A.E."/>
            <person name="Ju Y.M."/>
            <person name="Slot J.C."/>
            <person name="Ahrendt S."/>
            <person name="Moore L.P."/>
            <person name="Eastman K.E."/>
            <person name="Scott K."/>
            <person name="Konkel Z."/>
            <person name="Mondo S.J."/>
            <person name="Kuo A."/>
            <person name="Hayes R.D."/>
            <person name="Haridas S."/>
            <person name="Andreopoulos B."/>
            <person name="Riley R."/>
            <person name="LaButti K."/>
            <person name="Pangilinan J."/>
            <person name="Lipzen A."/>
            <person name="Amirebrahimi M."/>
            <person name="Yan J."/>
            <person name="Adam C."/>
            <person name="Keymanesh K."/>
            <person name="Ng V."/>
            <person name="Louie K."/>
            <person name="Northen T."/>
            <person name="Drula E."/>
            <person name="Henrissat B."/>
            <person name="Hsieh H.M."/>
            <person name="Youens-Clark K."/>
            <person name="Lutzoni F."/>
            <person name="Miadlikowska J."/>
            <person name="Eastwood D.C."/>
            <person name="Hamelin R.C."/>
            <person name="Grigoriev I.V."/>
            <person name="U'Ren J.M."/>
        </authorList>
    </citation>
    <scope>NUCLEOTIDE SEQUENCE [LARGE SCALE GENOMIC DNA]</scope>
    <source>
        <strain evidence="1 2">ER1909</strain>
    </source>
</reference>
<dbReference type="Proteomes" id="UP001497680">
    <property type="component" value="Unassembled WGS sequence"/>
</dbReference>
<dbReference type="EMBL" id="MU394338">
    <property type="protein sequence ID" value="KAI6084373.1"/>
    <property type="molecule type" value="Genomic_DNA"/>
</dbReference>
<name>A0ACC0CV42_9PEZI</name>
<organism evidence="1 2">
    <name type="scientific">Hypoxylon rubiginosum</name>
    <dbReference type="NCBI Taxonomy" id="110542"/>
    <lineage>
        <taxon>Eukaryota</taxon>
        <taxon>Fungi</taxon>
        <taxon>Dikarya</taxon>
        <taxon>Ascomycota</taxon>
        <taxon>Pezizomycotina</taxon>
        <taxon>Sordariomycetes</taxon>
        <taxon>Xylariomycetidae</taxon>
        <taxon>Xylariales</taxon>
        <taxon>Hypoxylaceae</taxon>
        <taxon>Hypoxylon</taxon>
    </lineage>
</organism>
<evidence type="ECO:0000313" key="1">
    <source>
        <dbReference type="EMBL" id="KAI6084373.1"/>
    </source>
</evidence>
<gene>
    <name evidence="1" type="ORF">F4821DRAFT_242996</name>
</gene>
<keyword evidence="2" id="KW-1185">Reference proteome</keyword>